<dbReference type="Proteomes" id="UP001283361">
    <property type="component" value="Unassembled WGS sequence"/>
</dbReference>
<protein>
    <submittedName>
        <fullName evidence="1">Uncharacterized protein</fullName>
    </submittedName>
</protein>
<accession>A0AAE1AZZ8</accession>
<proteinExistence type="predicted"/>
<keyword evidence="2" id="KW-1185">Reference proteome</keyword>
<name>A0AAE1AZZ8_9GAST</name>
<dbReference type="AlphaFoldDB" id="A0AAE1AZZ8"/>
<organism evidence="1 2">
    <name type="scientific">Elysia crispata</name>
    <name type="common">lettuce slug</name>
    <dbReference type="NCBI Taxonomy" id="231223"/>
    <lineage>
        <taxon>Eukaryota</taxon>
        <taxon>Metazoa</taxon>
        <taxon>Spiralia</taxon>
        <taxon>Lophotrochozoa</taxon>
        <taxon>Mollusca</taxon>
        <taxon>Gastropoda</taxon>
        <taxon>Heterobranchia</taxon>
        <taxon>Euthyneura</taxon>
        <taxon>Panpulmonata</taxon>
        <taxon>Sacoglossa</taxon>
        <taxon>Placobranchoidea</taxon>
        <taxon>Plakobranchidae</taxon>
        <taxon>Elysia</taxon>
    </lineage>
</organism>
<evidence type="ECO:0000313" key="1">
    <source>
        <dbReference type="EMBL" id="KAK3795927.1"/>
    </source>
</evidence>
<gene>
    <name evidence="1" type="ORF">RRG08_010747</name>
</gene>
<dbReference type="EMBL" id="JAWDGP010000965">
    <property type="protein sequence ID" value="KAK3795927.1"/>
    <property type="molecule type" value="Genomic_DNA"/>
</dbReference>
<comment type="caution">
    <text evidence="1">The sequence shown here is derived from an EMBL/GenBank/DDBJ whole genome shotgun (WGS) entry which is preliminary data.</text>
</comment>
<reference evidence="1" key="1">
    <citation type="journal article" date="2023" name="G3 (Bethesda)">
        <title>A reference genome for the long-term kleptoplast-retaining sea slug Elysia crispata morphotype clarki.</title>
        <authorList>
            <person name="Eastman K.E."/>
            <person name="Pendleton A.L."/>
            <person name="Shaikh M.A."/>
            <person name="Suttiyut T."/>
            <person name="Ogas R."/>
            <person name="Tomko P."/>
            <person name="Gavelis G."/>
            <person name="Widhalm J.R."/>
            <person name="Wisecaver J.H."/>
        </authorList>
    </citation>
    <scope>NUCLEOTIDE SEQUENCE</scope>
    <source>
        <strain evidence="1">ECLA1</strain>
    </source>
</reference>
<evidence type="ECO:0000313" key="2">
    <source>
        <dbReference type="Proteomes" id="UP001283361"/>
    </source>
</evidence>
<sequence>MGTQTWAVEKLVFTCSETIFYDNALFIIAFPKDMLVEIRPKSLSSNYIEHFFKEQFSSFMMANSYHPNKNKRNPIQEMKDSAHY</sequence>